<keyword evidence="11" id="KW-1185">Reference proteome</keyword>
<dbReference type="InterPro" id="IPR000504">
    <property type="entry name" value="RRM_dom"/>
</dbReference>
<evidence type="ECO:0000313" key="11">
    <source>
        <dbReference type="Proteomes" id="UP000027361"/>
    </source>
</evidence>
<keyword evidence="6" id="KW-0539">Nucleus</keyword>
<comment type="similarity">
    <text evidence="3">Belongs to the RRM RBM34 family.</text>
</comment>
<feature type="region of interest" description="Disordered" evidence="8">
    <location>
        <begin position="646"/>
        <end position="758"/>
    </location>
</feature>
<accession>A0A066VQA6</accession>
<name>A0A066VQA6_TILAU</name>
<evidence type="ECO:0000313" key="10">
    <source>
        <dbReference type="EMBL" id="KDN43666.1"/>
    </source>
</evidence>
<evidence type="ECO:0000256" key="8">
    <source>
        <dbReference type="SAM" id="MobiDB-lite"/>
    </source>
</evidence>
<feature type="compositionally biased region" description="Low complexity" evidence="8">
    <location>
        <begin position="646"/>
        <end position="656"/>
    </location>
</feature>
<dbReference type="PROSITE" id="PS50102">
    <property type="entry name" value="RRM"/>
    <property type="match status" value="1"/>
</dbReference>
<dbReference type="InterPro" id="IPR012677">
    <property type="entry name" value="Nucleotide-bd_a/b_plait_sf"/>
</dbReference>
<feature type="domain" description="RRM" evidence="9">
    <location>
        <begin position="504"/>
        <end position="644"/>
    </location>
</feature>
<evidence type="ECO:0000259" key="9">
    <source>
        <dbReference type="PROSITE" id="PS50102"/>
    </source>
</evidence>
<evidence type="ECO:0000256" key="2">
    <source>
        <dbReference type="ARBA" id="ARBA00004604"/>
    </source>
</evidence>
<feature type="compositionally biased region" description="Basic and acidic residues" evidence="8">
    <location>
        <begin position="260"/>
        <end position="276"/>
    </location>
</feature>
<gene>
    <name evidence="10" type="ORF">K437DRAFT_274830</name>
</gene>
<evidence type="ECO:0000256" key="4">
    <source>
        <dbReference type="ARBA" id="ARBA00015520"/>
    </source>
</evidence>
<organism evidence="10 11">
    <name type="scientific">Tilletiaria anomala (strain ATCC 24038 / CBS 436.72 / UBC 951)</name>
    <dbReference type="NCBI Taxonomy" id="1037660"/>
    <lineage>
        <taxon>Eukaryota</taxon>
        <taxon>Fungi</taxon>
        <taxon>Dikarya</taxon>
        <taxon>Basidiomycota</taxon>
        <taxon>Ustilaginomycotina</taxon>
        <taxon>Exobasidiomycetes</taxon>
        <taxon>Georgefischeriales</taxon>
        <taxon>Tilletiariaceae</taxon>
        <taxon>Tilletiaria</taxon>
    </lineage>
</organism>
<dbReference type="OMA" id="IAFIKHE"/>
<evidence type="ECO:0000256" key="1">
    <source>
        <dbReference type="ARBA" id="ARBA00002475"/>
    </source>
</evidence>
<comment type="caution">
    <text evidence="10">The sequence shown here is derived from an EMBL/GenBank/DDBJ whole genome shotgun (WGS) entry which is preliminary data.</text>
</comment>
<reference evidence="10 11" key="1">
    <citation type="submission" date="2014-05" db="EMBL/GenBank/DDBJ databases">
        <title>Draft genome sequence of a rare smut relative, Tilletiaria anomala UBC 951.</title>
        <authorList>
            <consortium name="DOE Joint Genome Institute"/>
            <person name="Toome M."/>
            <person name="Kuo A."/>
            <person name="Henrissat B."/>
            <person name="Lipzen A."/>
            <person name="Tritt A."/>
            <person name="Yoshinaga Y."/>
            <person name="Zane M."/>
            <person name="Barry K."/>
            <person name="Grigoriev I.V."/>
            <person name="Spatafora J.W."/>
            <person name="Aimea M.C."/>
        </authorList>
    </citation>
    <scope>NUCLEOTIDE SEQUENCE [LARGE SCALE GENOMIC DNA]</scope>
    <source>
        <strain evidence="10 11">UBC 951</strain>
    </source>
</reference>
<evidence type="ECO:0000256" key="6">
    <source>
        <dbReference type="ARBA" id="ARBA00023242"/>
    </source>
</evidence>
<dbReference type="Gene3D" id="3.30.70.330">
    <property type="match status" value="1"/>
</dbReference>
<dbReference type="InParanoid" id="A0A066VQA6"/>
<dbReference type="AlphaFoldDB" id="A0A066VQA6"/>
<dbReference type="GO" id="GO:0019843">
    <property type="term" value="F:rRNA binding"/>
    <property type="evidence" value="ECO:0007669"/>
    <property type="project" value="TreeGrafter"/>
</dbReference>
<dbReference type="HOGENOM" id="CLU_322136_0_0_1"/>
<feature type="compositionally biased region" description="Polar residues" evidence="8">
    <location>
        <begin position="661"/>
        <end position="679"/>
    </location>
</feature>
<feature type="region of interest" description="Disordered" evidence="8">
    <location>
        <begin position="1"/>
        <end position="94"/>
    </location>
</feature>
<feature type="compositionally biased region" description="Basic residues" evidence="8">
    <location>
        <begin position="806"/>
        <end position="818"/>
    </location>
</feature>
<dbReference type="SMART" id="SM00360">
    <property type="entry name" value="RRM"/>
    <property type="match status" value="1"/>
</dbReference>
<feature type="compositionally biased region" description="Acidic residues" evidence="8">
    <location>
        <begin position="190"/>
        <end position="230"/>
    </location>
</feature>
<evidence type="ECO:0000256" key="7">
    <source>
        <dbReference type="PROSITE-ProRule" id="PRU00176"/>
    </source>
</evidence>
<sequence length="842" mass="89315">MGKKRAAQTAAAQPSGLANGRADVDAGHKAKKAKKDDQTQATGQNEGVLATSQAASKKEKNTKKGKRHESSEKGKRKDKAKDGSSGDSGIGAPFLAAAKENSTFDSELDSIFSTAAKAPRPIAPVPSPAPTHPSVAESDGQKAAAREGAAGDGKRGSEEEEDGDDADEDEEDEKDLDGEQSESSMINGLAEEDEDAELEALNEALENLDDGDDDSVEDNSDESDSEEGEEGVQKEATSIDNLVQAGLSEEKQKAKATGNTKEKKQLTKQEQEEQNRRTIFIGNLPIEVVKSRPHQKSLKRHMASCLVGLDVAAISSLRFRSIPFSVPTGDYTSSAASAAEAAALERKNERSLAHRQAVAALAAEDRGLNPDSVQFLRPSQKRKVAFIKQDLNTNATSVNAYMTLAVDVGKSPKEDAATSEKAISPARILAAALAASADGTLFLDRHLRTDLAVRLAGEETANAVGIVRQAQKEEDNNANILAANAPKIMDLLTGSGLGDADPKRTVFVGNLDFTAKEEDLRAFFEGLVTGERGPCPPSSDMSTPTWVRSVRIVRDRATQLGKGFAYVRFIDDACVDEVMAIHEAEQAFLAQSSPTRSGARGAGNQQHQKSAPRKAVEDASGNKVDFKRKLKFMKRPIRVSRCKATTKSATASARKAVSFGARTNSGAGSSPRYNGQSSPAIRDTPGVRRRSTGAPTPGGTSPYMVGSRDNKHGATAANRLTGSPVSKRSQRFSTDGAASRNSGVQAAPTGGAADKTSAEYRLLDKETRSALKKADAERQARRLEKKQRKAIANKMLDADANASGKVKLKQGKAAKKGRPGAGTGGKRKKEEKGKKKSSASGR</sequence>
<feature type="compositionally biased region" description="Polar residues" evidence="8">
    <location>
        <begin position="718"/>
        <end position="733"/>
    </location>
</feature>
<feature type="region of interest" description="Disordered" evidence="8">
    <location>
        <begin position="119"/>
        <end position="237"/>
    </location>
</feature>
<dbReference type="OrthoDB" id="442677at2759"/>
<dbReference type="GeneID" id="25266579"/>
<feature type="compositionally biased region" description="Basic and acidic residues" evidence="8">
    <location>
        <begin position="68"/>
        <end position="84"/>
    </location>
</feature>
<dbReference type="EMBL" id="JMSN01000059">
    <property type="protein sequence ID" value="KDN43666.1"/>
    <property type="molecule type" value="Genomic_DNA"/>
</dbReference>
<evidence type="ECO:0000256" key="3">
    <source>
        <dbReference type="ARBA" id="ARBA00007077"/>
    </source>
</evidence>
<dbReference type="RefSeq" id="XP_013242442.1">
    <property type="nucleotide sequence ID" value="XM_013386988.1"/>
</dbReference>
<proteinExistence type="inferred from homology"/>
<comment type="function">
    <text evidence="1">Involved in pre-25S rRNA processing.</text>
</comment>
<evidence type="ECO:0000256" key="5">
    <source>
        <dbReference type="ARBA" id="ARBA00022884"/>
    </source>
</evidence>
<feature type="compositionally biased region" description="Polar residues" evidence="8">
    <location>
        <begin position="39"/>
        <end position="55"/>
    </location>
</feature>
<feature type="compositionally biased region" description="Acidic residues" evidence="8">
    <location>
        <begin position="158"/>
        <end position="180"/>
    </location>
</feature>
<comment type="subcellular location">
    <subcellularLocation>
        <location evidence="2">Nucleus</location>
        <location evidence="2">Nucleolus</location>
    </subcellularLocation>
</comment>
<dbReference type="PANTHER" id="PTHR23236">
    <property type="entry name" value="EUKARYOTIC TRANSLATION INITIATION FACTOR 4B/4H"/>
    <property type="match status" value="1"/>
</dbReference>
<dbReference type="InterPro" id="IPR035979">
    <property type="entry name" value="RBD_domain_sf"/>
</dbReference>
<dbReference type="Proteomes" id="UP000027361">
    <property type="component" value="Unassembled WGS sequence"/>
</dbReference>
<dbReference type="PANTHER" id="PTHR23236:SF25">
    <property type="entry name" value="RNA-BINDING PROTEIN 34"/>
    <property type="match status" value="1"/>
</dbReference>
<dbReference type="GO" id="GO:0000463">
    <property type="term" value="P:maturation of LSU-rRNA from tricistronic rRNA transcript (SSU-rRNA, 5.8S rRNA, LSU-rRNA)"/>
    <property type="evidence" value="ECO:0007669"/>
    <property type="project" value="TreeGrafter"/>
</dbReference>
<feature type="compositionally biased region" description="Pro residues" evidence="8">
    <location>
        <begin position="121"/>
        <end position="131"/>
    </location>
</feature>
<feature type="region of interest" description="Disordered" evidence="8">
    <location>
        <begin position="794"/>
        <end position="842"/>
    </location>
</feature>
<feature type="region of interest" description="Disordered" evidence="8">
    <location>
        <begin position="591"/>
        <end position="622"/>
    </location>
</feature>
<dbReference type="STRING" id="1037660.A0A066VQA6"/>
<dbReference type="SUPFAM" id="SSF54928">
    <property type="entry name" value="RNA-binding domain, RBD"/>
    <property type="match status" value="1"/>
</dbReference>
<feature type="region of interest" description="Disordered" evidence="8">
    <location>
        <begin position="250"/>
        <end position="276"/>
    </location>
</feature>
<keyword evidence="5 7" id="KW-0694">RNA-binding</keyword>
<feature type="compositionally biased region" description="Basic and acidic residues" evidence="8">
    <location>
        <begin position="22"/>
        <end position="38"/>
    </location>
</feature>
<protein>
    <recommendedName>
        <fullName evidence="4">Nucleolar protein 12</fullName>
    </recommendedName>
</protein>
<dbReference type="GO" id="GO:0005730">
    <property type="term" value="C:nucleolus"/>
    <property type="evidence" value="ECO:0007669"/>
    <property type="project" value="UniProtKB-SubCell"/>
</dbReference>